<sequence>MRLILVTLLLVGFIHASPAKWLSQMEVLQAKVLERYAISSDVLSRHGSRGLEEEPLKSSLEQKAQEIRQLAQNFIQEMPLLKALKPNKTLKILSQAQLLELLNSSMPKARNKAGKYQALNSPQANLALFLSLLEIYKPLVALQEQGVHVLEDWQHLPQKPKPQDDLVMELAFKVNILRNLGKQTIQVPQSQFVAYGLSAELWDHPNKLQTYAPHDPKLDTSLKQVLAYQLSRSWSDIQDWGFYIDQVFDVDRPKTPQKPLKLSAIVQRPSVCFLGALLDPLSQQTCLNALKKPPANLYHNLKSYLTTQRLLNVENTPCMYLNLQDKLQIFKSDNATCLVLQKHLEKGLK</sequence>
<name>A0A553UWK3_9HELI</name>
<dbReference type="RefSeq" id="WP_120948349.1">
    <property type="nucleotide sequence ID" value="NZ_QXQS01000009.1"/>
</dbReference>
<dbReference type="EMBL" id="VKGC01000008">
    <property type="protein sequence ID" value="TSA84588.1"/>
    <property type="molecule type" value="Genomic_DNA"/>
</dbReference>
<comment type="caution">
    <text evidence="1">The sequence shown here is derived from an EMBL/GenBank/DDBJ whole genome shotgun (WGS) entry which is preliminary data.</text>
</comment>
<dbReference type="Proteomes" id="UP000319322">
    <property type="component" value="Unassembled WGS sequence"/>
</dbReference>
<gene>
    <name evidence="1" type="ORF">FNE76_04480</name>
</gene>
<evidence type="ECO:0000313" key="2">
    <source>
        <dbReference type="Proteomes" id="UP000319322"/>
    </source>
</evidence>
<reference evidence="1" key="2">
    <citation type="submission" date="2019-07" db="EMBL/GenBank/DDBJ databases">
        <authorList>
            <person name="Papic B."/>
        </authorList>
    </citation>
    <scope>NUCLEOTIDE SEQUENCE [LARGE SCALE GENOMIC DNA]</scope>
    <source>
        <strain evidence="1">L8b</strain>
    </source>
</reference>
<organism evidence="1 2">
    <name type="scientific">Helicobacter mehlei</name>
    <dbReference type="NCBI Taxonomy" id="2316080"/>
    <lineage>
        <taxon>Bacteria</taxon>
        <taxon>Pseudomonadati</taxon>
        <taxon>Campylobacterota</taxon>
        <taxon>Epsilonproteobacteria</taxon>
        <taxon>Campylobacterales</taxon>
        <taxon>Helicobacteraceae</taxon>
        <taxon>Helicobacter</taxon>
    </lineage>
</organism>
<protein>
    <submittedName>
        <fullName evidence="1">Uncharacterized protein</fullName>
    </submittedName>
</protein>
<evidence type="ECO:0000313" key="1">
    <source>
        <dbReference type="EMBL" id="TSA84588.1"/>
    </source>
</evidence>
<accession>A0A553UWK3</accession>
<proteinExistence type="predicted"/>
<reference evidence="1" key="1">
    <citation type="submission" date="2019-07" db="EMBL/GenBank/DDBJ databases">
        <title>Helicobacter labacensis sp. nov., Helicobacter mehlei sp. nov. and Helicobacter vulpis sp. nov., isolated from gastric mucosa of red fox (Vulpis vulpis).</title>
        <authorList>
            <person name="Kusar D."/>
            <person name="Gruntar I."/>
            <person name="Pate M."/>
            <person name="Zajc U."/>
            <person name="Ocepek M."/>
        </authorList>
    </citation>
    <scope>NUCLEOTIDE SEQUENCE [LARGE SCALE GENOMIC DNA]</scope>
    <source>
        <strain evidence="1">L8b</strain>
    </source>
</reference>
<dbReference type="AlphaFoldDB" id="A0A553UWK3"/>
<keyword evidence="2" id="KW-1185">Reference proteome</keyword>